<dbReference type="EMBL" id="JH930477">
    <property type="protein sequence ID" value="EKM51434.1"/>
    <property type="molecule type" value="Genomic_DNA"/>
</dbReference>
<proteinExistence type="predicted"/>
<dbReference type="GeneID" id="18911492"/>
<evidence type="ECO:0000259" key="4">
    <source>
        <dbReference type="Pfam" id="PF01494"/>
    </source>
</evidence>
<dbReference type="PANTHER" id="PTHR46720">
    <property type="entry name" value="HYDROXYLASE, PUTATIVE (AFU_ORTHOLOGUE AFUA_3G01460)-RELATED"/>
    <property type="match status" value="1"/>
</dbReference>
<dbReference type="OrthoDB" id="417877at2759"/>
<keyword evidence="3" id="KW-0560">Oxidoreductase</keyword>
<gene>
    <name evidence="5" type="ORF">PHACADRAFT_200263</name>
</gene>
<feature type="domain" description="FAD-binding" evidence="4">
    <location>
        <begin position="258"/>
        <end position="375"/>
    </location>
</feature>
<dbReference type="GO" id="GO:0016491">
    <property type="term" value="F:oxidoreductase activity"/>
    <property type="evidence" value="ECO:0007669"/>
    <property type="project" value="UniProtKB-KW"/>
</dbReference>
<dbReference type="InParanoid" id="K5VXW1"/>
<dbReference type="GO" id="GO:0044550">
    <property type="term" value="P:secondary metabolite biosynthetic process"/>
    <property type="evidence" value="ECO:0007669"/>
    <property type="project" value="TreeGrafter"/>
</dbReference>
<reference evidence="5 6" key="1">
    <citation type="journal article" date="2012" name="BMC Genomics">
        <title>Comparative genomics of the white-rot fungi, Phanerochaete carnosa and P. chrysosporium, to elucidate the genetic basis of the distinct wood types they colonize.</title>
        <authorList>
            <person name="Suzuki H."/>
            <person name="MacDonald J."/>
            <person name="Syed K."/>
            <person name="Salamov A."/>
            <person name="Hori C."/>
            <person name="Aerts A."/>
            <person name="Henrissat B."/>
            <person name="Wiebenga A."/>
            <person name="vanKuyk P.A."/>
            <person name="Barry K."/>
            <person name="Lindquist E."/>
            <person name="LaButti K."/>
            <person name="Lapidus A."/>
            <person name="Lucas S."/>
            <person name="Coutinho P."/>
            <person name="Gong Y."/>
            <person name="Samejima M."/>
            <person name="Mahadevan R."/>
            <person name="Abou-Zaid M."/>
            <person name="de Vries R.P."/>
            <person name="Igarashi K."/>
            <person name="Yadav J.S."/>
            <person name="Grigoriev I.V."/>
            <person name="Master E.R."/>
        </authorList>
    </citation>
    <scope>NUCLEOTIDE SEQUENCE [LARGE SCALE GENOMIC DNA]</scope>
    <source>
        <strain evidence="5 6">HHB-10118-sp</strain>
    </source>
</reference>
<keyword evidence="1" id="KW-0285">Flavoprotein</keyword>
<evidence type="ECO:0000256" key="1">
    <source>
        <dbReference type="ARBA" id="ARBA00022630"/>
    </source>
</evidence>
<dbReference type="KEGG" id="pco:PHACADRAFT_200263"/>
<keyword evidence="2" id="KW-0274">FAD</keyword>
<sequence>MSDDKKMRLAIVGGGIVGLAFAISLAKSGAQNIEVDIYESAPSFGQVGAGMGFWPRIWESMRLLGLEEDLKPLACSEKPFRFTKGNQPQYVPFGQSHSALQSFHRTGVLAVLLRHIPAHYRTHFGKRLVSYTDSPDGPVVLEFKDGTTATHDFLVGSDGIKSAVRRTMYENFAAGAEDPKEKERLLAFVKPTWTGQYVHRGVISTEDLRKAAPDHPALDGPIYFLGKNKYFICYPVSSGTLINCGGLISHPDKNGTLHDEPWVETVSQDELRAEYPGWSPHVHTVIDLIEAPSRWAVNSVVDLPTYVSGRVAVIGDAAHAMTPHQASGAAQGIEDGLVLSALLADPLASPATLPHILRAYDRVRRPFSEDVLRRSYETGAAYCFQRGTLADVSVADSVSGKITPEDLKALNDHVNELLEWTWKTSSGSDRSEALEMFHGFAGA</sequence>
<organism evidence="5 6">
    <name type="scientific">Phanerochaete carnosa (strain HHB-10118-sp)</name>
    <name type="common">White-rot fungus</name>
    <name type="synonym">Peniophora carnosa</name>
    <dbReference type="NCBI Taxonomy" id="650164"/>
    <lineage>
        <taxon>Eukaryota</taxon>
        <taxon>Fungi</taxon>
        <taxon>Dikarya</taxon>
        <taxon>Basidiomycota</taxon>
        <taxon>Agaricomycotina</taxon>
        <taxon>Agaricomycetes</taxon>
        <taxon>Polyporales</taxon>
        <taxon>Phanerochaetaceae</taxon>
        <taxon>Phanerochaete</taxon>
    </lineage>
</organism>
<name>K5VXW1_PHACS</name>
<dbReference type="AlphaFoldDB" id="K5VXW1"/>
<evidence type="ECO:0000313" key="5">
    <source>
        <dbReference type="EMBL" id="EKM51434.1"/>
    </source>
</evidence>
<dbReference type="GO" id="GO:0071949">
    <property type="term" value="F:FAD binding"/>
    <property type="evidence" value="ECO:0007669"/>
    <property type="project" value="InterPro"/>
</dbReference>
<dbReference type="Pfam" id="PF01494">
    <property type="entry name" value="FAD_binding_3"/>
    <property type="match status" value="2"/>
</dbReference>
<protein>
    <recommendedName>
        <fullName evidence="4">FAD-binding domain-containing protein</fullName>
    </recommendedName>
</protein>
<dbReference type="InterPro" id="IPR036188">
    <property type="entry name" value="FAD/NAD-bd_sf"/>
</dbReference>
<dbReference type="PRINTS" id="PR00420">
    <property type="entry name" value="RNGMNOXGNASE"/>
</dbReference>
<evidence type="ECO:0000313" key="6">
    <source>
        <dbReference type="Proteomes" id="UP000008370"/>
    </source>
</evidence>
<dbReference type="InterPro" id="IPR002938">
    <property type="entry name" value="FAD-bd"/>
</dbReference>
<feature type="domain" description="FAD-binding" evidence="4">
    <location>
        <begin position="9"/>
        <end position="171"/>
    </location>
</feature>
<evidence type="ECO:0000256" key="3">
    <source>
        <dbReference type="ARBA" id="ARBA00023002"/>
    </source>
</evidence>
<keyword evidence="6" id="KW-1185">Reference proteome</keyword>
<dbReference type="RefSeq" id="XP_007400575.1">
    <property type="nucleotide sequence ID" value="XM_007400513.1"/>
</dbReference>
<dbReference type="PANTHER" id="PTHR46720:SF3">
    <property type="entry name" value="FAD-BINDING DOMAIN-CONTAINING PROTEIN-RELATED"/>
    <property type="match status" value="1"/>
</dbReference>
<accession>K5VXW1</accession>
<dbReference type="Gene3D" id="3.50.50.60">
    <property type="entry name" value="FAD/NAD(P)-binding domain"/>
    <property type="match status" value="1"/>
</dbReference>
<dbReference type="HOGENOM" id="CLU_009665_6_3_1"/>
<dbReference type="SUPFAM" id="SSF54373">
    <property type="entry name" value="FAD-linked reductases, C-terminal domain"/>
    <property type="match status" value="1"/>
</dbReference>
<dbReference type="STRING" id="650164.K5VXW1"/>
<evidence type="ECO:0000256" key="2">
    <source>
        <dbReference type="ARBA" id="ARBA00022827"/>
    </source>
</evidence>
<dbReference type="SUPFAM" id="SSF51905">
    <property type="entry name" value="FAD/NAD(P)-binding domain"/>
    <property type="match status" value="1"/>
</dbReference>
<dbReference type="InterPro" id="IPR051104">
    <property type="entry name" value="FAD_monoxygenase"/>
</dbReference>
<dbReference type="Proteomes" id="UP000008370">
    <property type="component" value="Unassembled WGS sequence"/>
</dbReference>